<organism evidence="1 2">
    <name type="scientific">Parabacteroides faecis</name>
    <dbReference type="NCBI Taxonomy" id="1217282"/>
    <lineage>
        <taxon>Bacteria</taxon>
        <taxon>Pseudomonadati</taxon>
        <taxon>Bacteroidota</taxon>
        <taxon>Bacteroidia</taxon>
        <taxon>Bacteroidales</taxon>
        <taxon>Tannerellaceae</taxon>
        <taxon>Parabacteroides</taxon>
    </lineage>
</organism>
<accession>A0ABR6KQR6</accession>
<dbReference type="Proteomes" id="UP000533637">
    <property type="component" value="Unassembled WGS sequence"/>
</dbReference>
<evidence type="ECO:0000313" key="1">
    <source>
        <dbReference type="EMBL" id="MBB4623734.1"/>
    </source>
</evidence>
<reference evidence="1 2" key="1">
    <citation type="submission" date="2020-08" db="EMBL/GenBank/DDBJ databases">
        <title>Genomic Encyclopedia of Type Strains, Phase IV (KMG-IV): sequencing the most valuable type-strain genomes for metagenomic binning, comparative biology and taxonomic classification.</title>
        <authorList>
            <person name="Goeker M."/>
        </authorList>
    </citation>
    <scope>NUCLEOTIDE SEQUENCE [LARGE SCALE GENOMIC DNA]</scope>
    <source>
        <strain evidence="1 2">DSM 102983</strain>
    </source>
</reference>
<keyword evidence="2" id="KW-1185">Reference proteome</keyword>
<proteinExistence type="predicted"/>
<evidence type="ECO:0008006" key="3">
    <source>
        <dbReference type="Google" id="ProtNLM"/>
    </source>
</evidence>
<protein>
    <recommendedName>
        <fullName evidence="3">Glycosyltransferase family 4 protein</fullName>
    </recommendedName>
</protein>
<dbReference type="EMBL" id="JACHOC010000007">
    <property type="protein sequence ID" value="MBB4623734.1"/>
    <property type="molecule type" value="Genomic_DNA"/>
</dbReference>
<evidence type="ECO:0000313" key="2">
    <source>
        <dbReference type="Proteomes" id="UP000533637"/>
    </source>
</evidence>
<comment type="caution">
    <text evidence="1">The sequence shown here is derived from an EMBL/GenBank/DDBJ whole genome shotgun (WGS) entry which is preliminary data.</text>
</comment>
<name>A0ABR6KQR6_9BACT</name>
<dbReference type="SUPFAM" id="SSF53756">
    <property type="entry name" value="UDP-Glycosyltransferase/glycogen phosphorylase"/>
    <property type="match status" value="1"/>
</dbReference>
<dbReference type="Gene3D" id="3.40.50.2000">
    <property type="entry name" value="Glycogen Phosphorylase B"/>
    <property type="match status" value="1"/>
</dbReference>
<gene>
    <name evidence="1" type="ORF">GGQ57_003650</name>
</gene>
<sequence length="427" mass="49264">MSRILITSIPAWSKKTGYDSFSTLLEGNIEHEFANIYMRAELPDSDVCSRYFQILEGKVVKSVFKRGAMTGSEVSIFSNEISTELQLEKKRYAYFSRNRNLLFLAVREIAWMLGNWKTKELMEFLDDFNPDVLVFPIESYIYFNNLNEFIIKYCNPKRVIGVLWDDNFTYKQSSKLSYKIGRFFTRRSVKSLVYQCDEILTICPKMKAECDKEFGVNSTIVTKPIVSLPQVSEVYNPIQPYRLIYTGKLNIGRDRVVMAIVRALKKINEKGCKAYLDIYTQTLLTEVQVKQLAVDGTSYLKGTIPQDQVKEEQIKSDILVFVEDIYDIHNKTARLSFSTKITDYLSQGRCILAIGPNDIASMEYFTEQKAAIICNTEDEILTRLQNLIENPTLQREMATNARICGEKNHNADMIKKIFFNKVLGDKL</sequence>
<dbReference type="RefSeq" id="WP_183671703.1">
    <property type="nucleotide sequence ID" value="NZ_BMPB01000008.1"/>
</dbReference>